<dbReference type="EMBL" id="JAUTXU010000031">
    <property type="protein sequence ID" value="KAK3718564.1"/>
    <property type="molecule type" value="Genomic_DNA"/>
</dbReference>
<name>A0ACC3NKT5_9PEZI</name>
<evidence type="ECO:0000313" key="1">
    <source>
        <dbReference type="EMBL" id="KAK3718564.1"/>
    </source>
</evidence>
<protein>
    <submittedName>
        <fullName evidence="1">Uncharacterized protein</fullName>
    </submittedName>
</protein>
<sequence>MMHEGALKLRIGELAGGVAAEKTATLWCWQTRPPLSALFSFLFSQPLIIDNPILLVAHSLGGFLAKQALIAARRPWDDHDSLLSALHGLVLISSPRLRSNQRGEWQRAVGILLSVTRDVDKRLLEDGELQYLSGISDRFQDLIPQFRVLSTYETLPSKLKKSISINSRISDRVILVNEHDVRTGDGQEAVIKIDATHVDTCYMKESSARQALINLIEHCVKAAPKDRQQDLRDTTSNRTFKEAIGMERRASSPILPAALDLSSEDNTEPQKTNLSRKDSGAKLVDHIRSVSMSETKRKDPKLPCSSRVPVISMEDFVPRKEMMQMIDDALVTPAADDDPSQVRYVALYGTGGIGKTSTALQYWNTRGEKYGARFWIRADTPEKITDGFGTIVVLLGLLDHSETQDRAFNRMVAIDWLKNPVKRWDTTNPRRDDLANWLTVFDNVDDSDILEEVWPVGGGGSIIVTSRNPTTAWRPEYAINRRNEGIQVEPFSQQEAANFLRRRAPAADRRRDRDAAAELAQRLDCLPFALRQMGDLIHRRQTTFRRFLEVYQNEADQGKAEKLHKTSVKQSSDYNFTLSTVWAIEGLHEKILSLLNVLALLDSDGINEEILMCGDWTSNDPLYPASIAEYEDAKAELSVRSLIENRNDDDTAGDQITLHRTVQDAVRAKMSPEQFHLAFETAVELLLRAWPVKGRIWHYPVDKWPYCEALALHLIKLHSRYGATNAATGHPGESTSFAQLLIHGGWYWYQRGAPEQAKRFFDTSETLLNNLSDASLLLEDVWMCQGCVATETNDRDSCMKYYDKLLESVLQRLPVPKDSEDYEKIATAYNEMGIAHMMCQRTKEARKHFEKARTPEASQEGIGPYSFGLYVCYRKPGPCTLAAGTPRARPRDPGGGLCRLQKATY</sequence>
<dbReference type="Proteomes" id="UP001281147">
    <property type="component" value="Unassembled WGS sequence"/>
</dbReference>
<comment type="caution">
    <text evidence="1">The sequence shown here is derived from an EMBL/GenBank/DDBJ whole genome shotgun (WGS) entry which is preliminary data.</text>
</comment>
<gene>
    <name evidence="1" type="ORF">LTR37_005068</name>
</gene>
<reference evidence="1" key="1">
    <citation type="submission" date="2023-07" db="EMBL/GenBank/DDBJ databases">
        <title>Black Yeasts Isolated from many extreme environments.</title>
        <authorList>
            <person name="Coleine C."/>
            <person name="Stajich J.E."/>
            <person name="Selbmann L."/>
        </authorList>
    </citation>
    <scope>NUCLEOTIDE SEQUENCE</scope>
    <source>
        <strain evidence="1">CCFEE 5714</strain>
    </source>
</reference>
<keyword evidence="2" id="KW-1185">Reference proteome</keyword>
<organism evidence="1 2">
    <name type="scientific">Vermiconidia calcicola</name>
    <dbReference type="NCBI Taxonomy" id="1690605"/>
    <lineage>
        <taxon>Eukaryota</taxon>
        <taxon>Fungi</taxon>
        <taxon>Dikarya</taxon>
        <taxon>Ascomycota</taxon>
        <taxon>Pezizomycotina</taxon>
        <taxon>Dothideomycetes</taxon>
        <taxon>Dothideomycetidae</taxon>
        <taxon>Mycosphaerellales</taxon>
        <taxon>Extremaceae</taxon>
        <taxon>Vermiconidia</taxon>
    </lineage>
</organism>
<evidence type="ECO:0000313" key="2">
    <source>
        <dbReference type="Proteomes" id="UP001281147"/>
    </source>
</evidence>
<proteinExistence type="predicted"/>
<accession>A0ACC3NKT5</accession>